<protein>
    <submittedName>
        <fullName evidence="2">Uncharacterized protein</fullName>
    </submittedName>
</protein>
<reference evidence="2" key="1">
    <citation type="journal article" date="2020" name="Fungal Divers.">
        <title>Resolving the Mortierellaceae phylogeny through synthesis of multi-gene phylogenetics and phylogenomics.</title>
        <authorList>
            <person name="Vandepol N."/>
            <person name="Liber J."/>
            <person name="Desiro A."/>
            <person name="Na H."/>
            <person name="Kennedy M."/>
            <person name="Barry K."/>
            <person name="Grigoriev I.V."/>
            <person name="Miller A.N."/>
            <person name="O'Donnell K."/>
            <person name="Stajich J.E."/>
            <person name="Bonito G."/>
        </authorList>
    </citation>
    <scope>NUCLEOTIDE SEQUENCE</scope>
    <source>
        <strain evidence="2">REB-010B</strain>
    </source>
</reference>
<accession>A0A9P6RL58</accession>
<feature type="compositionally biased region" description="Basic and acidic residues" evidence="1">
    <location>
        <begin position="599"/>
        <end position="618"/>
    </location>
</feature>
<gene>
    <name evidence="2" type="ORF">BGZ99_003452</name>
</gene>
<dbReference type="OrthoDB" id="2424760at2759"/>
<sequence length="668" mass="73911">MATYKQRTPYQRHPAAYSDDENSHPPAPSAAVKHSSAAHSTTNTAHLHNSHHGNYQHQPGSSLQIAEDDIVENTSDREWTSIRNSTTTARAKARQQQYIDQQQQRTREWQFVLAQHHHRPSFLPSASTTNKDISSDEYDDILSGTEAPSVVINPCIADTIPGTVAAGSAGEQSSFFGYSDLTSDGLESVGGSEDLGVWSHEDDEDAIPVFRRLPPLSPPLAASSTTTSLSHIPRPSFAAGPYTQNQMPFHDGSGNFAGAQSGRSHLESDNDSDRGWDSSSSRASSLLRQYRAKSGTTRRRISSTEFRAVIQNIADLQHTSPRQARVRSRSRPRSVDGLLMPPTDSHLPRFIYPSVVTSRPIFNIYESEMEDMADMSTEVPTKIGWLQAIDQALRAMNHTEYEANVSDPSLLSPIKALAQSLTPEELSTPSVAASTTSASSDGNASSATQSIEPTLSDDYASEQVKQNMAEASLETMKRLQTRKRSNPHQRYGADPIQVDFSPTMRDRPMYDSGLHRDRRVMSRSTGTSTSTHMRNTNLLAVVLSTLRRFRDHVQSNLHHADFYDEEDRHADLARSLGFDGSLGIGWSMGTDPTATGVDENDRARSVTRDQRDRHRERASSVASTVSRTSSHQSIGRVGSDCRLESMWHYKGREARHSIHASHRPNLVE</sequence>
<proteinExistence type="predicted"/>
<feature type="region of interest" description="Disordered" evidence="1">
    <location>
        <begin position="421"/>
        <end position="455"/>
    </location>
</feature>
<dbReference type="Proteomes" id="UP000738325">
    <property type="component" value="Unassembled WGS sequence"/>
</dbReference>
<feature type="compositionally biased region" description="Low complexity" evidence="1">
    <location>
        <begin position="427"/>
        <end position="448"/>
    </location>
</feature>
<feature type="region of interest" description="Disordered" evidence="1">
    <location>
        <begin position="317"/>
        <end position="340"/>
    </location>
</feature>
<organism evidence="2 3">
    <name type="scientific">Dissophora globulifera</name>
    <dbReference type="NCBI Taxonomy" id="979702"/>
    <lineage>
        <taxon>Eukaryota</taxon>
        <taxon>Fungi</taxon>
        <taxon>Fungi incertae sedis</taxon>
        <taxon>Mucoromycota</taxon>
        <taxon>Mortierellomycotina</taxon>
        <taxon>Mortierellomycetes</taxon>
        <taxon>Mortierellales</taxon>
        <taxon>Mortierellaceae</taxon>
        <taxon>Dissophora</taxon>
    </lineage>
</organism>
<feature type="compositionally biased region" description="Low complexity" evidence="1">
    <location>
        <begin position="619"/>
        <end position="630"/>
    </location>
</feature>
<feature type="region of interest" description="Disordered" evidence="1">
    <location>
        <begin position="480"/>
        <end position="505"/>
    </location>
</feature>
<feature type="compositionally biased region" description="Basic and acidic residues" evidence="1">
    <location>
        <begin position="264"/>
        <end position="276"/>
    </location>
</feature>
<feature type="region of interest" description="Disordered" evidence="1">
    <location>
        <begin position="218"/>
        <end position="281"/>
    </location>
</feature>
<dbReference type="EMBL" id="JAAAIP010000219">
    <property type="protein sequence ID" value="KAG0322158.1"/>
    <property type="molecule type" value="Genomic_DNA"/>
</dbReference>
<dbReference type="AlphaFoldDB" id="A0A9P6RL58"/>
<feature type="compositionally biased region" description="Polar residues" evidence="1">
    <location>
        <begin position="41"/>
        <end position="61"/>
    </location>
</feature>
<feature type="region of interest" description="Disordered" evidence="1">
    <location>
        <begin position="1"/>
        <end position="61"/>
    </location>
</feature>
<keyword evidence="3" id="KW-1185">Reference proteome</keyword>
<evidence type="ECO:0000313" key="3">
    <source>
        <dbReference type="Proteomes" id="UP000738325"/>
    </source>
</evidence>
<feature type="compositionally biased region" description="Low complexity" evidence="1">
    <location>
        <begin position="29"/>
        <end position="40"/>
    </location>
</feature>
<evidence type="ECO:0000256" key="1">
    <source>
        <dbReference type="SAM" id="MobiDB-lite"/>
    </source>
</evidence>
<feature type="compositionally biased region" description="Low complexity" evidence="1">
    <location>
        <begin position="219"/>
        <end position="230"/>
    </location>
</feature>
<name>A0A9P6RL58_9FUNG</name>
<feature type="region of interest" description="Disordered" evidence="1">
    <location>
        <begin position="590"/>
        <end position="636"/>
    </location>
</feature>
<comment type="caution">
    <text evidence="2">The sequence shown here is derived from an EMBL/GenBank/DDBJ whole genome shotgun (WGS) entry which is preliminary data.</text>
</comment>
<evidence type="ECO:0000313" key="2">
    <source>
        <dbReference type="EMBL" id="KAG0322158.1"/>
    </source>
</evidence>